<dbReference type="GO" id="GO:0004332">
    <property type="term" value="F:fructose-bisphosphate aldolase activity"/>
    <property type="evidence" value="ECO:0007669"/>
    <property type="project" value="InterPro"/>
</dbReference>
<protein>
    <submittedName>
        <fullName evidence="2">2-amino-4,5-dihydroxy-6-one-heptanoic acid-7-phosphate synthase</fullName>
        <ecNumber evidence="2">4.1.2.-</ecNumber>
    </submittedName>
</protein>
<dbReference type="PIRSF" id="PIRSF038992">
    <property type="entry name" value="Aldolase_Ia"/>
    <property type="match status" value="1"/>
</dbReference>
<dbReference type="EC" id="4.1.2.-" evidence="2"/>
<dbReference type="Pfam" id="PF01791">
    <property type="entry name" value="DeoC"/>
    <property type="match status" value="1"/>
</dbReference>
<dbReference type="SMART" id="SM01133">
    <property type="entry name" value="DeoC"/>
    <property type="match status" value="1"/>
</dbReference>
<dbReference type="InterPro" id="IPR013785">
    <property type="entry name" value="Aldolase_TIM"/>
</dbReference>
<dbReference type="PANTHER" id="PTHR47916">
    <property type="entry name" value="FRUCTOSE-BISPHOSPHATE ALDOLASE CLASS 1"/>
    <property type="match status" value="1"/>
</dbReference>
<feature type="active site" description="Proton donor" evidence="1">
    <location>
        <position position="148"/>
    </location>
</feature>
<dbReference type="SUPFAM" id="SSF51569">
    <property type="entry name" value="Aldolase"/>
    <property type="match status" value="1"/>
</dbReference>
<organism evidence="2">
    <name type="scientific">Blautia hansenii</name>
    <name type="common">Ruminococcus hansenii</name>
    <dbReference type="NCBI Taxonomy" id="1322"/>
    <lineage>
        <taxon>Bacteria</taxon>
        <taxon>Bacillati</taxon>
        <taxon>Bacillota</taxon>
        <taxon>Clostridia</taxon>
        <taxon>Lachnospirales</taxon>
        <taxon>Lachnospiraceae</taxon>
        <taxon>Blautia</taxon>
    </lineage>
</organism>
<keyword evidence="2" id="KW-0456">Lyase</keyword>
<dbReference type="RefSeq" id="WP_156342504.1">
    <property type="nucleotide sequence ID" value="NZ_CACRSY010000014.1"/>
</dbReference>
<dbReference type="InterPro" id="IPR041720">
    <property type="entry name" value="FbaB-like"/>
</dbReference>
<feature type="active site" description="Schiff-base intermediate with dihydroxyacetone-P" evidence="1">
    <location>
        <position position="181"/>
    </location>
</feature>
<dbReference type="Gene3D" id="3.20.20.70">
    <property type="entry name" value="Aldolase class I"/>
    <property type="match status" value="1"/>
</dbReference>
<dbReference type="PANTHER" id="PTHR47916:SF1">
    <property type="entry name" value="3-HYDROXY-5-PHOSPHONOOXYPENTANE-2,4-DIONE THIOLASE"/>
    <property type="match status" value="1"/>
</dbReference>
<dbReference type="InterPro" id="IPR002915">
    <property type="entry name" value="DeoC/FbaB/LacD_aldolase"/>
</dbReference>
<sequence>MAMMGKDVRLARLVNPKSNKMMAITVDHAISRGIAPMTGLHDIQGAIDKIVAGKPDAMTMTKGIQERCWGPHVGSGISVLQKISNYSPTAPTNDIVFGCVDAAIRMGADAVSMGAMTLGDFQNEQFERIGEVSDYCDRMGMPLIGHVYPKGESVPADERTSWQNIAYCVRSACELGMDVVKTTYTGDPESMAKVVACVPSSFRIVIQGGDSCKTLDDYLQMTRDAMDCGVGGVTMGRFVWDYKDVTALVIALRYIIHEGYSVKEAKELLAQLENDKNYEQF</sequence>
<name>A0A6N2UPG5_BLAHA</name>
<accession>A0A6N2UPG5</accession>
<dbReference type="InterPro" id="IPR050456">
    <property type="entry name" value="DeoC/FbaB_aldolase"/>
</dbReference>
<proteinExistence type="predicted"/>
<gene>
    <name evidence="2" type="primary">griI</name>
    <name evidence="2" type="ORF">BHLFYP23_00493</name>
</gene>
<reference evidence="2" key="1">
    <citation type="submission" date="2019-11" db="EMBL/GenBank/DDBJ databases">
        <authorList>
            <person name="Feng L."/>
        </authorList>
    </citation>
    <scope>NUCLEOTIDE SEQUENCE</scope>
    <source>
        <strain evidence="2">BhanseniiLFYP23</strain>
    </source>
</reference>
<dbReference type="EMBL" id="CACRSY010000014">
    <property type="protein sequence ID" value="VYT18171.1"/>
    <property type="molecule type" value="Genomic_DNA"/>
</dbReference>
<evidence type="ECO:0000313" key="2">
    <source>
        <dbReference type="EMBL" id="VYT18171.1"/>
    </source>
</evidence>
<dbReference type="AlphaFoldDB" id="A0A6N2UPG5"/>
<evidence type="ECO:0000256" key="1">
    <source>
        <dbReference type="PIRSR" id="PIRSR038992-1"/>
    </source>
</evidence>